<dbReference type="AlphaFoldDB" id="A0A382W0M8"/>
<dbReference type="Gene3D" id="1.25.40.10">
    <property type="entry name" value="Tetratricopeptide repeat domain"/>
    <property type="match status" value="1"/>
</dbReference>
<dbReference type="EMBL" id="UINC01156094">
    <property type="protein sequence ID" value="SVD52317.1"/>
    <property type="molecule type" value="Genomic_DNA"/>
</dbReference>
<dbReference type="SUPFAM" id="SSF48452">
    <property type="entry name" value="TPR-like"/>
    <property type="match status" value="1"/>
</dbReference>
<dbReference type="PROSITE" id="PS50293">
    <property type="entry name" value="TPR_REGION"/>
    <property type="match status" value="1"/>
</dbReference>
<dbReference type="Pfam" id="PF00515">
    <property type="entry name" value="TPR_1"/>
    <property type="match status" value="1"/>
</dbReference>
<organism evidence="1">
    <name type="scientific">marine metagenome</name>
    <dbReference type="NCBI Taxonomy" id="408172"/>
    <lineage>
        <taxon>unclassified sequences</taxon>
        <taxon>metagenomes</taxon>
        <taxon>ecological metagenomes</taxon>
    </lineage>
</organism>
<dbReference type="Pfam" id="PF13174">
    <property type="entry name" value="TPR_6"/>
    <property type="match status" value="1"/>
</dbReference>
<dbReference type="InterPro" id="IPR011990">
    <property type="entry name" value="TPR-like_helical_dom_sf"/>
</dbReference>
<proteinExistence type="predicted"/>
<accession>A0A382W0M8</accession>
<gene>
    <name evidence="1" type="ORF">METZ01_LOCUS405171</name>
</gene>
<name>A0A382W0M8_9ZZZZ</name>
<dbReference type="InterPro" id="IPR019734">
    <property type="entry name" value="TPR_rpt"/>
</dbReference>
<feature type="non-terminal residue" evidence="1">
    <location>
        <position position="125"/>
    </location>
</feature>
<protein>
    <submittedName>
        <fullName evidence="1">Uncharacterized protein</fullName>
    </submittedName>
</protein>
<dbReference type="SMART" id="SM00028">
    <property type="entry name" value="TPR"/>
    <property type="match status" value="2"/>
</dbReference>
<sequence>MTIKTERLLARAKKIAKKGGVEEAKKIFSMILESFPNNQEAKNGLLALHQNKNQLGPTQAQIKSVIALFSGGQIQEALDSVEALIKDYPNEPLLFNIRAACYQAIGKLDDAVKNFEKAIAIKPNY</sequence>
<evidence type="ECO:0000313" key="1">
    <source>
        <dbReference type="EMBL" id="SVD52317.1"/>
    </source>
</evidence>
<reference evidence="1" key="1">
    <citation type="submission" date="2018-05" db="EMBL/GenBank/DDBJ databases">
        <authorList>
            <person name="Lanie J.A."/>
            <person name="Ng W.-L."/>
            <person name="Kazmierczak K.M."/>
            <person name="Andrzejewski T.M."/>
            <person name="Davidsen T.M."/>
            <person name="Wayne K.J."/>
            <person name="Tettelin H."/>
            <person name="Glass J.I."/>
            <person name="Rusch D."/>
            <person name="Podicherti R."/>
            <person name="Tsui H.-C.T."/>
            <person name="Winkler M.E."/>
        </authorList>
    </citation>
    <scope>NUCLEOTIDE SEQUENCE</scope>
</reference>